<accession>A0A0R3WVE6</accession>
<keyword evidence="2" id="KW-1185">Reference proteome</keyword>
<dbReference type="EMBL" id="UYWX01005171">
    <property type="protein sequence ID" value="VDM25521.1"/>
    <property type="molecule type" value="Genomic_DNA"/>
</dbReference>
<dbReference type="WBParaSite" id="TTAC_0000473601-mRNA-1">
    <property type="protein sequence ID" value="TTAC_0000473601-mRNA-1"/>
    <property type="gene ID" value="TTAC_0000473601"/>
</dbReference>
<dbReference type="OrthoDB" id="6261690at2759"/>
<reference evidence="3" key="1">
    <citation type="submission" date="2017-02" db="UniProtKB">
        <authorList>
            <consortium name="WormBaseParasite"/>
        </authorList>
    </citation>
    <scope>IDENTIFICATION</scope>
</reference>
<evidence type="ECO:0000313" key="2">
    <source>
        <dbReference type="Proteomes" id="UP000274429"/>
    </source>
</evidence>
<dbReference type="Proteomes" id="UP000274429">
    <property type="component" value="Unassembled WGS sequence"/>
</dbReference>
<name>A0A0R3WVE6_HYDTA</name>
<evidence type="ECO:0000313" key="3">
    <source>
        <dbReference type="WBParaSite" id="TTAC_0000473601-mRNA-1"/>
    </source>
</evidence>
<organism evidence="3">
    <name type="scientific">Hydatigena taeniaeformis</name>
    <name type="common">Feline tapeworm</name>
    <name type="synonym">Taenia taeniaeformis</name>
    <dbReference type="NCBI Taxonomy" id="6205"/>
    <lineage>
        <taxon>Eukaryota</taxon>
        <taxon>Metazoa</taxon>
        <taxon>Spiralia</taxon>
        <taxon>Lophotrochozoa</taxon>
        <taxon>Platyhelminthes</taxon>
        <taxon>Cestoda</taxon>
        <taxon>Eucestoda</taxon>
        <taxon>Cyclophyllidea</taxon>
        <taxon>Taeniidae</taxon>
        <taxon>Hydatigera</taxon>
    </lineage>
</organism>
<protein>
    <submittedName>
        <fullName evidence="1 3">Uncharacterized protein</fullName>
    </submittedName>
</protein>
<reference evidence="1 2" key="2">
    <citation type="submission" date="2018-11" db="EMBL/GenBank/DDBJ databases">
        <authorList>
            <consortium name="Pathogen Informatics"/>
        </authorList>
    </citation>
    <scope>NUCLEOTIDE SEQUENCE [LARGE SCALE GENOMIC DNA]</scope>
</reference>
<gene>
    <name evidence="1" type="ORF">TTAC_LOCUS4721</name>
</gene>
<dbReference type="AlphaFoldDB" id="A0A0R3WVE6"/>
<dbReference type="STRING" id="6205.A0A0R3WVE6"/>
<evidence type="ECO:0000313" key="1">
    <source>
        <dbReference type="EMBL" id="VDM25521.1"/>
    </source>
</evidence>
<proteinExistence type="predicted"/>
<sequence>MTYQYLSSPMGPDLQVTILWHLPLSAPVVDLFSVEAPSPSLLNNKVSNKEKDDYPVPTTADRFLPVELHRDAQCVEQSYRLRRIAFTTYALSLNQSYALPHYPTQSVLWEEKLGQANKFVSALYVGEAESPPLYVVHTLAEASLKPRHVHRVAEHLRLAYESSQTKVAVFDLSRLVMSKAGDEAFWPKSLIGLYYLSPDSPQINPIWSPPSSSFHHLYQLTDQSH</sequence>